<reference evidence="3" key="1">
    <citation type="submission" date="2016-11" db="EMBL/GenBank/DDBJ databases">
        <authorList>
            <person name="Jaros S."/>
            <person name="Januszkiewicz K."/>
            <person name="Wedrychowicz H."/>
        </authorList>
    </citation>
    <scope>NUCLEOTIDE SEQUENCE [LARGE SCALE GENOMIC DNA]</scope>
    <source>
        <strain evidence="3">CGMCC 4.3555</strain>
    </source>
</reference>
<feature type="region of interest" description="Disordered" evidence="1">
    <location>
        <begin position="1"/>
        <end position="37"/>
    </location>
</feature>
<proteinExistence type="predicted"/>
<comment type="caution">
    <text evidence="2">The sequence shown here is derived from an EMBL/GenBank/DDBJ whole genome shotgun (WGS) entry which is preliminary data.</text>
</comment>
<sequence length="56" mass="6287">MLAEAVDLLSEDEADDVEDEDEEDAEDEDVEEVEPLDDVELLAGLLLDDEPRLSLR</sequence>
<protein>
    <submittedName>
        <fullName evidence="2">Uncharacterized protein</fullName>
    </submittedName>
</protein>
<dbReference type="Proteomes" id="UP000184388">
    <property type="component" value="Unassembled WGS sequence"/>
</dbReference>
<name>A0A9X8MLW9_9ACTN</name>
<dbReference type="EMBL" id="FRBK01000002">
    <property type="protein sequence ID" value="SHL04274.1"/>
    <property type="molecule type" value="Genomic_DNA"/>
</dbReference>
<evidence type="ECO:0000313" key="3">
    <source>
        <dbReference type="Proteomes" id="UP000184388"/>
    </source>
</evidence>
<gene>
    <name evidence="2" type="ORF">SAMN05216268_102339</name>
</gene>
<evidence type="ECO:0000256" key="1">
    <source>
        <dbReference type="SAM" id="MobiDB-lite"/>
    </source>
</evidence>
<accession>A0A9X8MLW9</accession>
<organism evidence="2 3">
    <name type="scientific">Streptomyces yunnanensis</name>
    <dbReference type="NCBI Taxonomy" id="156453"/>
    <lineage>
        <taxon>Bacteria</taxon>
        <taxon>Bacillati</taxon>
        <taxon>Actinomycetota</taxon>
        <taxon>Actinomycetes</taxon>
        <taxon>Kitasatosporales</taxon>
        <taxon>Streptomycetaceae</taxon>
        <taxon>Streptomyces</taxon>
    </lineage>
</organism>
<dbReference type="AlphaFoldDB" id="A0A9X8MLW9"/>
<feature type="compositionally biased region" description="Acidic residues" evidence="1">
    <location>
        <begin position="9"/>
        <end position="37"/>
    </location>
</feature>
<evidence type="ECO:0000313" key="2">
    <source>
        <dbReference type="EMBL" id="SHL04274.1"/>
    </source>
</evidence>